<sequence length="77" mass="8942">MAKIVKFIYLMIIFLSPFLVSTKILEKHTNKCAATVGLDIYEKDKCVTDFDCVKNLWLCPIDQFVRCIDETCKCILF</sequence>
<dbReference type="GO" id="GO:0046872">
    <property type="term" value="F:metal ion binding"/>
    <property type="evidence" value="ECO:0007669"/>
    <property type="project" value="InterPro"/>
</dbReference>
<name>G7JAL7_MEDTR</name>
<proteinExistence type="predicted"/>
<dbReference type="EMBL" id="CM001219">
    <property type="protein sequence ID" value="AES71081.1"/>
    <property type="molecule type" value="Genomic_DNA"/>
</dbReference>
<evidence type="ECO:0000313" key="3">
    <source>
        <dbReference type="EMBL" id="AES71081.1"/>
    </source>
</evidence>
<gene>
    <name evidence="3" type="ordered locus">MTR_3g069870</name>
    <name evidence="4" type="ORF">MtrunA17_Chr3g0112901</name>
</gene>
<evidence type="ECO:0000313" key="4">
    <source>
        <dbReference type="EMBL" id="RHN68345.1"/>
    </source>
</evidence>
<feature type="domain" description="Late nodulin" evidence="2">
    <location>
        <begin position="1"/>
        <end position="73"/>
    </location>
</feature>
<protein>
    <submittedName>
        <fullName evidence="3">Nodule Cysteine-Rich (NCR) secreted peptide</fullName>
    </submittedName>
    <submittedName>
        <fullName evidence="4">Putative Late nodulin</fullName>
    </submittedName>
</protein>
<organism evidence="3 6">
    <name type="scientific">Medicago truncatula</name>
    <name type="common">Barrel medic</name>
    <name type="synonym">Medicago tribuloides</name>
    <dbReference type="NCBI Taxonomy" id="3880"/>
    <lineage>
        <taxon>Eukaryota</taxon>
        <taxon>Viridiplantae</taxon>
        <taxon>Streptophyta</taxon>
        <taxon>Embryophyta</taxon>
        <taxon>Tracheophyta</taxon>
        <taxon>Spermatophyta</taxon>
        <taxon>Magnoliopsida</taxon>
        <taxon>eudicotyledons</taxon>
        <taxon>Gunneridae</taxon>
        <taxon>Pentapetalae</taxon>
        <taxon>rosids</taxon>
        <taxon>fabids</taxon>
        <taxon>Fabales</taxon>
        <taxon>Fabaceae</taxon>
        <taxon>Papilionoideae</taxon>
        <taxon>50 kb inversion clade</taxon>
        <taxon>NPAAA clade</taxon>
        <taxon>Hologalegina</taxon>
        <taxon>IRL clade</taxon>
        <taxon>Trifolieae</taxon>
        <taxon>Medicago</taxon>
    </lineage>
</organism>
<keyword evidence="1" id="KW-0812">Transmembrane</keyword>
<reference evidence="5" key="3">
    <citation type="submission" date="2015-04" db="UniProtKB">
        <authorList>
            <consortium name="EnsemblPlants"/>
        </authorList>
    </citation>
    <scope>IDENTIFICATION</scope>
    <source>
        <strain evidence="5">cv. Jemalong A17</strain>
    </source>
</reference>
<accession>G7JAL7</accession>
<dbReference type="InterPro" id="IPR009810">
    <property type="entry name" value="Nodulin_late_dom"/>
</dbReference>
<evidence type="ECO:0000259" key="2">
    <source>
        <dbReference type="Pfam" id="PF07127"/>
    </source>
</evidence>
<evidence type="ECO:0000313" key="6">
    <source>
        <dbReference type="Proteomes" id="UP000002051"/>
    </source>
</evidence>
<dbReference type="EMBL" id="PSQE01000003">
    <property type="protein sequence ID" value="RHN68345.1"/>
    <property type="molecule type" value="Genomic_DNA"/>
</dbReference>
<keyword evidence="1" id="KW-1133">Transmembrane helix</keyword>
<dbReference type="EnsemblPlants" id="AES71081">
    <property type="protein sequence ID" value="AES71081"/>
    <property type="gene ID" value="MTR_3g069870"/>
</dbReference>
<dbReference type="Proteomes" id="UP000002051">
    <property type="component" value="Chromosome 3"/>
</dbReference>
<dbReference type="Gramene" id="rna16685">
    <property type="protein sequence ID" value="RHN68345.1"/>
    <property type="gene ID" value="gene16685"/>
</dbReference>
<feature type="transmembrane region" description="Helical" evidence="1">
    <location>
        <begin position="7"/>
        <end position="25"/>
    </location>
</feature>
<keyword evidence="6" id="KW-1185">Reference proteome</keyword>
<reference evidence="4" key="4">
    <citation type="journal article" date="2018" name="Nat. Plants">
        <title>Whole-genome landscape of Medicago truncatula symbiotic genes.</title>
        <authorList>
            <person name="Pecrix Y."/>
            <person name="Gamas P."/>
            <person name="Carrere S."/>
        </authorList>
    </citation>
    <scope>NUCLEOTIDE SEQUENCE</scope>
    <source>
        <tissue evidence="4">Leaves</tissue>
    </source>
</reference>
<reference evidence="3 6" key="1">
    <citation type="journal article" date="2011" name="Nature">
        <title>The Medicago genome provides insight into the evolution of rhizobial symbioses.</title>
        <authorList>
            <person name="Young N.D."/>
            <person name="Debelle F."/>
            <person name="Oldroyd G.E."/>
            <person name="Geurts R."/>
            <person name="Cannon S.B."/>
            <person name="Udvardi M.K."/>
            <person name="Benedito V.A."/>
            <person name="Mayer K.F."/>
            <person name="Gouzy J."/>
            <person name="Schoof H."/>
            <person name="Van de Peer Y."/>
            <person name="Proost S."/>
            <person name="Cook D.R."/>
            <person name="Meyers B.C."/>
            <person name="Spannagl M."/>
            <person name="Cheung F."/>
            <person name="De Mita S."/>
            <person name="Krishnakumar V."/>
            <person name="Gundlach H."/>
            <person name="Zhou S."/>
            <person name="Mudge J."/>
            <person name="Bharti A.K."/>
            <person name="Murray J.D."/>
            <person name="Naoumkina M.A."/>
            <person name="Rosen B."/>
            <person name="Silverstein K.A."/>
            <person name="Tang H."/>
            <person name="Rombauts S."/>
            <person name="Zhao P.X."/>
            <person name="Zhou P."/>
            <person name="Barbe V."/>
            <person name="Bardou P."/>
            <person name="Bechner M."/>
            <person name="Bellec A."/>
            <person name="Berger A."/>
            <person name="Berges H."/>
            <person name="Bidwell S."/>
            <person name="Bisseling T."/>
            <person name="Choisne N."/>
            <person name="Couloux A."/>
            <person name="Denny R."/>
            <person name="Deshpande S."/>
            <person name="Dai X."/>
            <person name="Doyle J.J."/>
            <person name="Dudez A.M."/>
            <person name="Farmer A.D."/>
            <person name="Fouteau S."/>
            <person name="Franken C."/>
            <person name="Gibelin C."/>
            <person name="Gish J."/>
            <person name="Goldstein S."/>
            <person name="Gonzalez A.J."/>
            <person name="Green P.J."/>
            <person name="Hallab A."/>
            <person name="Hartog M."/>
            <person name="Hua A."/>
            <person name="Humphray S.J."/>
            <person name="Jeong D.H."/>
            <person name="Jing Y."/>
            <person name="Jocker A."/>
            <person name="Kenton S.M."/>
            <person name="Kim D.J."/>
            <person name="Klee K."/>
            <person name="Lai H."/>
            <person name="Lang C."/>
            <person name="Lin S."/>
            <person name="Macmil S.L."/>
            <person name="Magdelenat G."/>
            <person name="Matthews L."/>
            <person name="McCorrison J."/>
            <person name="Monaghan E.L."/>
            <person name="Mun J.H."/>
            <person name="Najar F.Z."/>
            <person name="Nicholson C."/>
            <person name="Noirot C."/>
            <person name="O'Bleness M."/>
            <person name="Paule C.R."/>
            <person name="Poulain J."/>
            <person name="Prion F."/>
            <person name="Qin B."/>
            <person name="Qu C."/>
            <person name="Retzel E.F."/>
            <person name="Riddle C."/>
            <person name="Sallet E."/>
            <person name="Samain S."/>
            <person name="Samson N."/>
            <person name="Sanders I."/>
            <person name="Saurat O."/>
            <person name="Scarpelli C."/>
            <person name="Schiex T."/>
            <person name="Segurens B."/>
            <person name="Severin A.J."/>
            <person name="Sherrier D.J."/>
            <person name="Shi R."/>
            <person name="Sims S."/>
            <person name="Singer S.R."/>
            <person name="Sinharoy S."/>
            <person name="Sterck L."/>
            <person name="Viollet A."/>
            <person name="Wang B.B."/>
            <person name="Wang K."/>
            <person name="Wang M."/>
            <person name="Wang X."/>
            <person name="Warfsmann J."/>
            <person name="Weissenbach J."/>
            <person name="White D.D."/>
            <person name="White J.D."/>
            <person name="Wiley G.B."/>
            <person name="Wincker P."/>
            <person name="Xing Y."/>
            <person name="Yang L."/>
            <person name="Yao Z."/>
            <person name="Ying F."/>
            <person name="Zhai J."/>
            <person name="Zhou L."/>
            <person name="Zuber A."/>
            <person name="Denarie J."/>
            <person name="Dixon R.A."/>
            <person name="May G.D."/>
            <person name="Schwartz D.C."/>
            <person name="Rogers J."/>
            <person name="Quetier F."/>
            <person name="Town C.D."/>
            <person name="Roe B.A."/>
        </authorList>
    </citation>
    <scope>NUCLEOTIDE SEQUENCE [LARGE SCALE GENOMIC DNA]</scope>
    <source>
        <strain evidence="3">A17</strain>
        <strain evidence="5 6">cv. Jemalong A17</strain>
    </source>
</reference>
<dbReference type="HOGENOM" id="CLU_181053_0_5_1"/>
<dbReference type="AlphaFoldDB" id="G7JAL7"/>
<dbReference type="Proteomes" id="UP000265566">
    <property type="component" value="Chromosome 3"/>
</dbReference>
<dbReference type="Pfam" id="PF07127">
    <property type="entry name" value="Nodulin_late"/>
    <property type="match status" value="1"/>
</dbReference>
<evidence type="ECO:0000313" key="5">
    <source>
        <dbReference type="EnsemblPlants" id="AES71081"/>
    </source>
</evidence>
<dbReference type="PaxDb" id="3880-AES71081"/>
<reference evidence="3 6" key="2">
    <citation type="journal article" date="2014" name="BMC Genomics">
        <title>An improved genome release (version Mt4.0) for the model legume Medicago truncatula.</title>
        <authorList>
            <person name="Tang H."/>
            <person name="Krishnakumar V."/>
            <person name="Bidwell S."/>
            <person name="Rosen B."/>
            <person name="Chan A."/>
            <person name="Zhou S."/>
            <person name="Gentzbittel L."/>
            <person name="Childs K.L."/>
            <person name="Yandell M."/>
            <person name="Gundlach H."/>
            <person name="Mayer K.F."/>
            <person name="Schwartz D.C."/>
            <person name="Town C.D."/>
        </authorList>
    </citation>
    <scope>GENOME REANNOTATION</scope>
    <source>
        <strain evidence="5 6">cv. Jemalong A17</strain>
    </source>
</reference>
<keyword evidence="1" id="KW-0472">Membrane</keyword>
<evidence type="ECO:0000256" key="1">
    <source>
        <dbReference type="SAM" id="Phobius"/>
    </source>
</evidence>